<accession>A0A7J7M3D6</accession>
<comment type="subcellular location">
    <subcellularLocation>
        <location evidence="1">Cytoplasm</location>
    </subcellularLocation>
</comment>
<dbReference type="PANTHER" id="PTHR19857">
    <property type="entry name" value="MITOCHONDRIAL DIVISION PROTEIN 1-RELATED"/>
    <property type="match status" value="1"/>
</dbReference>
<dbReference type="PROSITE" id="PS50294">
    <property type="entry name" value="WD_REPEATS_REGION"/>
    <property type="match status" value="3"/>
</dbReference>
<dbReference type="InterPro" id="IPR019775">
    <property type="entry name" value="WD40_repeat_CS"/>
</dbReference>
<keyword evidence="4" id="KW-0677">Repeat</keyword>
<dbReference type="FunFam" id="2.130.10.10:FF:000074">
    <property type="entry name" value="Angio-associated migratory cell protein-like protein"/>
    <property type="match status" value="1"/>
</dbReference>
<dbReference type="OrthoDB" id="10261640at2759"/>
<comment type="caution">
    <text evidence="7">The sequence shown here is derived from an EMBL/GenBank/DDBJ whole genome shotgun (WGS) entry which is preliminary data.</text>
</comment>
<dbReference type="PANTHER" id="PTHR19857:SF8">
    <property type="entry name" value="ANGIO-ASSOCIATED MIGRATORY CELL PROTEIN"/>
    <property type="match status" value="1"/>
</dbReference>
<feature type="region of interest" description="Disordered" evidence="6">
    <location>
        <begin position="29"/>
        <end position="48"/>
    </location>
</feature>
<evidence type="ECO:0000256" key="4">
    <source>
        <dbReference type="ARBA" id="ARBA00022737"/>
    </source>
</evidence>
<dbReference type="EMBL" id="JACGCM010001798">
    <property type="protein sequence ID" value="KAF6149298.1"/>
    <property type="molecule type" value="Genomic_DNA"/>
</dbReference>
<evidence type="ECO:0008006" key="9">
    <source>
        <dbReference type="Google" id="ProtNLM"/>
    </source>
</evidence>
<dbReference type="InterPro" id="IPR015943">
    <property type="entry name" value="WD40/YVTN_repeat-like_dom_sf"/>
</dbReference>
<evidence type="ECO:0000313" key="7">
    <source>
        <dbReference type="EMBL" id="KAF6149298.1"/>
    </source>
</evidence>
<evidence type="ECO:0000256" key="1">
    <source>
        <dbReference type="ARBA" id="ARBA00004496"/>
    </source>
</evidence>
<keyword evidence="3 5" id="KW-0853">WD repeat</keyword>
<dbReference type="CDD" id="cd00200">
    <property type="entry name" value="WD40"/>
    <property type="match status" value="1"/>
</dbReference>
<dbReference type="PROSITE" id="PS50082">
    <property type="entry name" value="WD_REPEATS_2"/>
    <property type="match status" value="5"/>
</dbReference>
<dbReference type="InterPro" id="IPR020472">
    <property type="entry name" value="WD40_PAC1"/>
</dbReference>
<name>A0A7J7M3D6_9MAGN</name>
<evidence type="ECO:0000256" key="3">
    <source>
        <dbReference type="ARBA" id="ARBA00022574"/>
    </source>
</evidence>
<evidence type="ECO:0000256" key="2">
    <source>
        <dbReference type="ARBA" id="ARBA00022490"/>
    </source>
</evidence>
<dbReference type="Proteomes" id="UP000541444">
    <property type="component" value="Unassembled WGS sequence"/>
</dbReference>
<feature type="repeat" description="WD" evidence="5">
    <location>
        <begin position="366"/>
        <end position="407"/>
    </location>
</feature>
<dbReference type="InterPro" id="IPR001680">
    <property type="entry name" value="WD40_rpt"/>
</dbReference>
<dbReference type="PROSITE" id="PS00678">
    <property type="entry name" value="WD_REPEATS_1"/>
    <property type="match status" value="2"/>
</dbReference>
<dbReference type="SUPFAM" id="SSF50978">
    <property type="entry name" value="WD40 repeat-like"/>
    <property type="match status" value="1"/>
</dbReference>
<dbReference type="SMART" id="SM00320">
    <property type="entry name" value="WD40"/>
    <property type="match status" value="8"/>
</dbReference>
<dbReference type="InterPro" id="IPR036322">
    <property type="entry name" value="WD40_repeat_dom_sf"/>
</dbReference>
<feature type="repeat" description="WD" evidence="5">
    <location>
        <begin position="140"/>
        <end position="181"/>
    </location>
</feature>
<organism evidence="7 8">
    <name type="scientific">Kingdonia uniflora</name>
    <dbReference type="NCBI Taxonomy" id="39325"/>
    <lineage>
        <taxon>Eukaryota</taxon>
        <taxon>Viridiplantae</taxon>
        <taxon>Streptophyta</taxon>
        <taxon>Embryophyta</taxon>
        <taxon>Tracheophyta</taxon>
        <taxon>Spermatophyta</taxon>
        <taxon>Magnoliopsida</taxon>
        <taxon>Ranunculales</taxon>
        <taxon>Circaeasteraceae</taxon>
        <taxon>Kingdonia</taxon>
    </lineage>
</organism>
<evidence type="ECO:0000256" key="5">
    <source>
        <dbReference type="PROSITE-ProRule" id="PRU00221"/>
    </source>
</evidence>
<feature type="repeat" description="WD" evidence="5">
    <location>
        <begin position="182"/>
        <end position="223"/>
    </location>
</feature>
<dbReference type="PRINTS" id="PR00320">
    <property type="entry name" value="GPROTEINBRPT"/>
</dbReference>
<proteinExistence type="predicted"/>
<gene>
    <name evidence="7" type="ORF">GIB67_026154</name>
</gene>
<keyword evidence="8" id="KW-1185">Reference proteome</keyword>
<feature type="repeat" description="WD" evidence="5">
    <location>
        <begin position="98"/>
        <end position="133"/>
    </location>
</feature>
<dbReference type="Pfam" id="PF00400">
    <property type="entry name" value="WD40"/>
    <property type="match status" value="6"/>
</dbReference>
<dbReference type="Gene3D" id="2.130.10.10">
    <property type="entry name" value="YVTN repeat-like/Quinoprotein amine dehydrogenase"/>
    <property type="match status" value="1"/>
</dbReference>
<protein>
    <recommendedName>
        <fullName evidence="9">Angio-associated migratory cell protein</fullName>
    </recommendedName>
</protein>
<keyword evidence="2" id="KW-0963">Cytoplasm</keyword>
<evidence type="ECO:0000256" key="6">
    <source>
        <dbReference type="SAM" id="MobiDB-lite"/>
    </source>
</evidence>
<dbReference type="GO" id="GO:0005737">
    <property type="term" value="C:cytoplasm"/>
    <property type="evidence" value="ECO:0007669"/>
    <property type="project" value="UniProtKB-SubCell"/>
</dbReference>
<evidence type="ECO:0000313" key="8">
    <source>
        <dbReference type="Proteomes" id="UP000541444"/>
    </source>
</evidence>
<feature type="repeat" description="WD" evidence="5">
    <location>
        <begin position="275"/>
        <end position="311"/>
    </location>
</feature>
<dbReference type="InterPro" id="IPR051179">
    <property type="entry name" value="WD_repeat_multifunction"/>
</dbReference>
<sequence>MNGDGEGDFDQGEFFIDEDDVLEEINIDEEDLPDATEEGGSDGDIDDVDDSVHLFTGHAGELYTVACSPKVAGLVATGGGDDRGFLWKIGQGDWHQELQGHADSVSSLAFSADGRLLASGDLAGSVRVWDISSNSFKCALEGPGKGIEWVRWHPRGPLVLAGSEDSNAWMWNAERNEYLMMFSGHSDSVTCGNFTPDGRRICTGSKDKSLRVWNPINGDTIHVVTGYPYHTEGLTCMDMSTNPAVTSKDVIAITGSSDGSVHLVNITAGKVVSSLIAHSNSIECVGISPSTSYPWAATGSMDKKLIIWDLQRSVPRCTCEHKEGEEEGEGVTCLIWLGLSQYVATGTTGGKVYLWDSLSGHRVKLFRGHSDVIQSLSISADGKYIVSVSIDQTARVFEIEEFQIQMAS</sequence>
<reference evidence="7 8" key="1">
    <citation type="journal article" date="2020" name="IScience">
        <title>Genome Sequencing of the Endangered Kingdonia uniflora (Circaeasteraceae, Ranunculales) Reveals Potential Mechanisms of Evolutionary Specialization.</title>
        <authorList>
            <person name="Sun Y."/>
            <person name="Deng T."/>
            <person name="Zhang A."/>
            <person name="Moore M.J."/>
            <person name="Landis J.B."/>
            <person name="Lin N."/>
            <person name="Zhang H."/>
            <person name="Zhang X."/>
            <person name="Huang J."/>
            <person name="Zhang X."/>
            <person name="Sun H."/>
            <person name="Wang H."/>
        </authorList>
    </citation>
    <scope>NUCLEOTIDE SEQUENCE [LARGE SCALE GENOMIC DNA]</scope>
    <source>
        <strain evidence="7">TB1705</strain>
        <tissue evidence="7">Leaf</tissue>
    </source>
</reference>
<dbReference type="AlphaFoldDB" id="A0A7J7M3D6"/>